<dbReference type="RefSeq" id="WP_155707488.1">
    <property type="nucleotide sequence ID" value="NZ_CAWPEY010000091.1"/>
</dbReference>
<dbReference type="Proteomes" id="UP000441797">
    <property type="component" value="Unassembled WGS sequence"/>
</dbReference>
<sequence>MLTEYIQAAMHRAEYEFLEDDDTFVGKIPECQGVWANADTLEACRDELQEVLEEWVALGLQMGHPLPVIDGIDLSFKKEEAA</sequence>
<evidence type="ECO:0000313" key="2">
    <source>
        <dbReference type="Proteomes" id="UP000441797"/>
    </source>
</evidence>
<name>A0A6N8G7D3_9CHRO</name>
<proteinExistence type="predicted"/>
<protein>
    <recommendedName>
        <fullName evidence="3">HicB family protein</fullName>
    </recommendedName>
</protein>
<dbReference type="OrthoDB" id="7068289at2"/>
<reference evidence="1 2" key="1">
    <citation type="journal article" date="2019" name="Front. Microbiol.">
        <title>Genomic Features for Desiccation Tolerance and Sugar Biosynthesis in the Extremophile Gloeocapsopsis sp. UTEX B3054.</title>
        <authorList>
            <person name="Urrejola C."/>
            <person name="Alcorta J."/>
            <person name="Salas L."/>
            <person name="Vasquez M."/>
            <person name="Polz M.F."/>
            <person name="Vicuna R."/>
            <person name="Diez B."/>
        </authorList>
    </citation>
    <scope>NUCLEOTIDE SEQUENCE [LARGE SCALE GENOMIC DNA]</scope>
    <source>
        <strain evidence="1 2">1H9</strain>
    </source>
</reference>
<dbReference type="Pfam" id="PF21748">
    <property type="entry name" value="UPF0150"/>
    <property type="match status" value="1"/>
</dbReference>
<accession>A0A6N8G7D3</accession>
<comment type="caution">
    <text evidence="1">The sequence shown here is derived from an EMBL/GenBank/DDBJ whole genome shotgun (WGS) entry which is preliminary data.</text>
</comment>
<dbReference type="SUPFAM" id="SSF143100">
    <property type="entry name" value="TTHA1013/TTHA0281-like"/>
    <property type="match status" value="1"/>
</dbReference>
<dbReference type="InterPro" id="IPR035069">
    <property type="entry name" value="TTHA1013/TTHA0281-like"/>
</dbReference>
<dbReference type="InterPro" id="IPR049389">
    <property type="entry name" value="TTHA0281-like"/>
</dbReference>
<dbReference type="Gene3D" id="3.30.160.250">
    <property type="match status" value="1"/>
</dbReference>
<evidence type="ECO:0008006" key="3">
    <source>
        <dbReference type="Google" id="ProtNLM"/>
    </source>
</evidence>
<gene>
    <name evidence="1" type="ORF">BWI75_25040</name>
</gene>
<keyword evidence="2" id="KW-1185">Reference proteome</keyword>
<organism evidence="1 2">
    <name type="scientific">Gloeocapsopsis dulcis AAB1 = 1H9</name>
    <dbReference type="NCBI Taxonomy" id="1433147"/>
    <lineage>
        <taxon>Bacteria</taxon>
        <taxon>Bacillati</taxon>
        <taxon>Cyanobacteriota</taxon>
        <taxon>Cyanophyceae</taxon>
        <taxon>Oscillatoriophycideae</taxon>
        <taxon>Chroococcales</taxon>
        <taxon>Chroococcaceae</taxon>
        <taxon>Gloeocapsopsis</taxon>
        <taxon>Gloeocapsopsis dulcis</taxon>
    </lineage>
</organism>
<dbReference type="AlphaFoldDB" id="A0A6N8G7D3"/>
<dbReference type="EMBL" id="NAPY01000082">
    <property type="protein sequence ID" value="MUL39446.1"/>
    <property type="molecule type" value="Genomic_DNA"/>
</dbReference>
<evidence type="ECO:0000313" key="1">
    <source>
        <dbReference type="EMBL" id="MUL39446.1"/>
    </source>
</evidence>